<evidence type="ECO:0000313" key="3">
    <source>
        <dbReference type="EMBL" id="MFC7403541.1"/>
    </source>
</evidence>
<comment type="caution">
    <text evidence="3">The sequence shown here is derived from an EMBL/GenBank/DDBJ whole genome shotgun (WGS) entry which is preliminary data.</text>
</comment>
<dbReference type="PROSITE" id="PS51257">
    <property type="entry name" value="PROKAR_LIPOPROTEIN"/>
    <property type="match status" value="1"/>
</dbReference>
<accession>A0ABW2Q1Z7</accession>
<dbReference type="Proteomes" id="UP001596455">
    <property type="component" value="Unassembled WGS sequence"/>
</dbReference>
<feature type="chain" id="PRO_5046321951" evidence="2">
    <location>
        <begin position="23"/>
        <end position="308"/>
    </location>
</feature>
<organism evidence="3 4">
    <name type="scientific">Georgenia alba</name>
    <dbReference type="NCBI Taxonomy" id="2233858"/>
    <lineage>
        <taxon>Bacteria</taxon>
        <taxon>Bacillati</taxon>
        <taxon>Actinomycetota</taxon>
        <taxon>Actinomycetes</taxon>
        <taxon>Micrococcales</taxon>
        <taxon>Bogoriellaceae</taxon>
        <taxon>Georgenia</taxon>
    </lineage>
</organism>
<protein>
    <submittedName>
        <fullName evidence="3">Uncharacterized protein</fullName>
    </submittedName>
</protein>
<reference evidence="4" key="1">
    <citation type="journal article" date="2019" name="Int. J. Syst. Evol. Microbiol.">
        <title>The Global Catalogue of Microorganisms (GCM) 10K type strain sequencing project: providing services to taxonomists for standard genome sequencing and annotation.</title>
        <authorList>
            <consortium name="The Broad Institute Genomics Platform"/>
            <consortium name="The Broad Institute Genome Sequencing Center for Infectious Disease"/>
            <person name="Wu L."/>
            <person name="Ma J."/>
        </authorList>
    </citation>
    <scope>NUCLEOTIDE SEQUENCE [LARGE SCALE GENOMIC DNA]</scope>
    <source>
        <strain evidence="4">JCM 1490</strain>
    </source>
</reference>
<keyword evidence="4" id="KW-1185">Reference proteome</keyword>
<sequence>MRRVLVAAAAAGGLLLTTAASCAPQEEPTEAASPPAEETTSPEPEPTTPEPLDPATVDLGNREWTYEDAWHAPVDVPLQDGTAEGDWGLTGQGPMTYDESRRVVADMDDDGDQDVVAPLTFEEQTAGYAWTSWFVWLNDGTDLVQMPYAIAYDGNCVQITESIEPAGDGPGVRIDRLIMAYQEPCASTPTVEADRTVVVEYDDEGNPWPVQIDPGRFWGGLCVGGGGAESEAEHEEEVREEGVVDQAAFTVAPGLGEVAAPEPQMLHMDSGAWYSEVEGWEFMQVHLMPGGSLSDDTSLDHCVWYPED</sequence>
<feature type="compositionally biased region" description="Pro residues" evidence="1">
    <location>
        <begin position="43"/>
        <end position="52"/>
    </location>
</feature>
<feature type="compositionally biased region" description="Low complexity" evidence="1">
    <location>
        <begin position="30"/>
        <end position="42"/>
    </location>
</feature>
<name>A0ABW2Q1Z7_9MICO</name>
<evidence type="ECO:0000256" key="2">
    <source>
        <dbReference type="SAM" id="SignalP"/>
    </source>
</evidence>
<dbReference type="SUPFAM" id="SSF69318">
    <property type="entry name" value="Integrin alpha N-terminal domain"/>
    <property type="match status" value="1"/>
</dbReference>
<feature type="signal peptide" evidence="2">
    <location>
        <begin position="1"/>
        <end position="22"/>
    </location>
</feature>
<proteinExistence type="predicted"/>
<keyword evidence="2" id="KW-0732">Signal</keyword>
<dbReference type="InterPro" id="IPR028994">
    <property type="entry name" value="Integrin_alpha_N"/>
</dbReference>
<gene>
    <name evidence="3" type="ORF">ACFQQL_00365</name>
</gene>
<feature type="region of interest" description="Disordered" evidence="1">
    <location>
        <begin position="19"/>
        <end position="58"/>
    </location>
</feature>
<evidence type="ECO:0000313" key="4">
    <source>
        <dbReference type="Proteomes" id="UP001596455"/>
    </source>
</evidence>
<dbReference type="RefSeq" id="WP_382390100.1">
    <property type="nucleotide sequence ID" value="NZ_JBHTCQ010000001.1"/>
</dbReference>
<evidence type="ECO:0000256" key="1">
    <source>
        <dbReference type="SAM" id="MobiDB-lite"/>
    </source>
</evidence>
<dbReference type="EMBL" id="JBHTCQ010000001">
    <property type="protein sequence ID" value="MFC7403541.1"/>
    <property type="molecule type" value="Genomic_DNA"/>
</dbReference>